<dbReference type="EMBL" id="CM043779">
    <property type="protein sequence ID" value="KAI4837510.1"/>
    <property type="molecule type" value="Genomic_DNA"/>
</dbReference>
<reference evidence="1" key="1">
    <citation type="submission" date="2022-06" db="EMBL/GenBank/DDBJ databases">
        <title>The First Complete Genome of the Simian Malaria Parasite Plasmodium brasilianum.</title>
        <authorList>
            <person name="Bajic M."/>
            <person name="Ravishankar S."/>
        </authorList>
    </citation>
    <scope>NUCLEOTIDE SEQUENCE</scope>
    <source>
        <strain evidence="1">Bolivian I</strain>
    </source>
</reference>
<comment type="caution">
    <text evidence="1">The sequence shown here is derived from an EMBL/GenBank/DDBJ whole genome shotgun (WGS) entry which is preliminary data.</text>
</comment>
<evidence type="ECO:0000313" key="1">
    <source>
        <dbReference type="EMBL" id="KAI4837510.1"/>
    </source>
</evidence>
<sequence length="746" mass="88173">MDSCFSSYVPIFGYDAWRLRTKPEFKKIITHVQEKTNSLKNEKNKQVFRRVCLELADYLIKKKKESPPYEREDKWELALKYWLQQYYKGLNKYGICPMILNEDDKKVLDFIYEAEDFCSEKKGKKPNCINTDERSNKKCDSACLSKIQAYNAWVKNRKVYFKNNKDLINRKCKNINSLLPFPKRSCDVLNDKTFEEIPQCEASDPPVLKQTVKNEEEESATEQDLTKAKDESSQIFPINNEQKNEGQRPPASEHEEQLQKSFSSSPNMKNKDDVSEPVQTETSSVLTEPKILPPEIPPEALSTTSGTAIAESPHFQGTIPSSPEDSEPVSTTFERHSLYKPLGSEENAHSPSISSILISFMIIIVFSFFIKYALIGLLKKKKSIKRRQVKLLRILKPSHSNRKKKILTHDHPENTIYDEEQIIKKLKIHEHDMIKNIKSSKQKKDRFKTIIEVHMEVLEEFRNEEWEHKKGEFLELCLEVFAEEEYRTYPNLSNGELIMENTKSINDIEKQKILYNKWIKEHRNISEKLKKTVWFKYLKNEWKKEKASIKETEELKMNVSIEIQKISFSEKEKDLWREWISKNRMIIDRFLEKEWDEVLTQELLNMIDECVNEDTNYNISILNMEELHKKENYEELYNYIKKKLLEKLCILVFMMVLEECKKEDFIENEGLRLDSYIKDWTTEVNLGRKPDVTKEIIEFNGNVLETIENRKIPIYTGEEGISQEIEKWVRVEDTQENSIYNENIVE</sequence>
<organism evidence="1 2">
    <name type="scientific">Plasmodium brasilianum</name>
    <dbReference type="NCBI Taxonomy" id="5824"/>
    <lineage>
        <taxon>Eukaryota</taxon>
        <taxon>Sar</taxon>
        <taxon>Alveolata</taxon>
        <taxon>Apicomplexa</taxon>
        <taxon>Aconoidasida</taxon>
        <taxon>Haemosporida</taxon>
        <taxon>Plasmodiidae</taxon>
        <taxon>Plasmodium</taxon>
        <taxon>Plasmodium (Plasmodium)</taxon>
    </lineage>
</organism>
<proteinExistence type="predicted"/>
<keyword evidence="2" id="KW-1185">Reference proteome</keyword>
<gene>
    <name evidence="1" type="ORF">MKS88_003987</name>
</gene>
<evidence type="ECO:0000313" key="2">
    <source>
        <dbReference type="Proteomes" id="UP001056978"/>
    </source>
</evidence>
<dbReference type="Proteomes" id="UP001056978">
    <property type="component" value="Chromosome 11"/>
</dbReference>
<name>A0ACB9Y739_PLABR</name>
<protein>
    <submittedName>
        <fullName evidence="1">Uncharacterized protein</fullName>
    </submittedName>
</protein>
<accession>A0ACB9Y739</accession>